<evidence type="ECO:0000256" key="4">
    <source>
        <dbReference type="ARBA" id="ARBA00019595"/>
    </source>
</evidence>
<comment type="subunit">
    <text evidence="7">Homodimer.</text>
</comment>
<organism evidence="8 9">
    <name type="scientific">Rubinisphaera italica</name>
    <dbReference type="NCBI Taxonomy" id="2527969"/>
    <lineage>
        <taxon>Bacteria</taxon>
        <taxon>Pseudomonadati</taxon>
        <taxon>Planctomycetota</taxon>
        <taxon>Planctomycetia</taxon>
        <taxon>Planctomycetales</taxon>
        <taxon>Planctomycetaceae</taxon>
        <taxon>Rubinisphaera</taxon>
    </lineage>
</organism>
<dbReference type="UniPathway" id="UPA00124"/>
<dbReference type="CDD" id="cd00438">
    <property type="entry name" value="cupin_RmlC"/>
    <property type="match status" value="1"/>
</dbReference>
<evidence type="ECO:0000313" key="8">
    <source>
        <dbReference type="EMBL" id="TWT62645.1"/>
    </source>
</evidence>
<evidence type="ECO:0000256" key="5">
    <source>
        <dbReference type="PIRSR" id="PIRSR600888-1"/>
    </source>
</evidence>
<accession>A0A5C5XKI1</accession>
<dbReference type="GO" id="GO:0019305">
    <property type="term" value="P:dTDP-rhamnose biosynthetic process"/>
    <property type="evidence" value="ECO:0007669"/>
    <property type="project" value="UniProtKB-UniRule"/>
</dbReference>
<dbReference type="Gene3D" id="2.60.120.10">
    <property type="entry name" value="Jelly Rolls"/>
    <property type="match status" value="1"/>
</dbReference>
<dbReference type="NCBIfam" id="TIGR01221">
    <property type="entry name" value="rmlC"/>
    <property type="match status" value="1"/>
</dbReference>
<comment type="catalytic activity">
    <reaction evidence="1 7">
        <text>dTDP-4-dehydro-6-deoxy-alpha-D-glucose = dTDP-4-dehydro-beta-L-rhamnose</text>
        <dbReference type="Rhea" id="RHEA:16969"/>
        <dbReference type="ChEBI" id="CHEBI:57649"/>
        <dbReference type="ChEBI" id="CHEBI:62830"/>
        <dbReference type="EC" id="5.1.3.13"/>
    </reaction>
</comment>
<name>A0A5C5XKI1_9PLAN</name>
<dbReference type="PANTHER" id="PTHR21047:SF2">
    <property type="entry name" value="THYMIDINE DIPHOSPHO-4-KETO-RHAMNOSE 3,5-EPIMERASE"/>
    <property type="match status" value="1"/>
</dbReference>
<reference evidence="8 9" key="1">
    <citation type="submission" date="2019-02" db="EMBL/GenBank/DDBJ databases">
        <title>Deep-cultivation of Planctomycetes and their phenomic and genomic characterization uncovers novel biology.</title>
        <authorList>
            <person name="Wiegand S."/>
            <person name="Jogler M."/>
            <person name="Boedeker C."/>
            <person name="Pinto D."/>
            <person name="Vollmers J."/>
            <person name="Rivas-Marin E."/>
            <person name="Kohn T."/>
            <person name="Peeters S.H."/>
            <person name="Heuer A."/>
            <person name="Rast P."/>
            <person name="Oberbeckmann S."/>
            <person name="Bunk B."/>
            <person name="Jeske O."/>
            <person name="Meyerdierks A."/>
            <person name="Storesund J.E."/>
            <person name="Kallscheuer N."/>
            <person name="Luecker S."/>
            <person name="Lage O.M."/>
            <person name="Pohl T."/>
            <person name="Merkel B.J."/>
            <person name="Hornburger P."/>
            <person name="Mueller R.-W."/>
            <person name="Bruemmer F."/>
            <person name="Labrenz M."/>
            <person name="Spormann A.M."/>
            <person name="Op Den Camp H."/>
            <person name="Overmann J."/>
            <person name="Amann R."/>
            <person name="Jetten M.S.M."/>
            <person name="Mascher T."/>
            <person name="Medema M.H."/>
            <person name="Devos D.P."/>
            <person name="Kaster A.-K."/>
            <person name="Ovreas L."/>
            <person name="Rohde M."/>
            <person name="Galperin M.Y."/>
            <person name="Jogler C."/>
        </authorList>
    </citation>
    <scope>NUCLEOTIDE SEQUENCE [LARGE SCALE GENOMIC DNA]</scope>
    <source>
        <strain evidence="8 9">Pan54</strain>
    </source>
</reference>
<dbReference type="Pfam" id="PF00908">
    <property type="entry name" value="dTDP_sugar_isom"/>
    <property type="match status" value="1"/>
</dbReference>
<keyword evidence="7 8" id="KW-0413">Isomerase</keyword>
<dbReference type="EMBL" id="SJPG01000001">
    <property type="protein sequence ID" value="TWT62645.1"/>
    <property type="molecule type" value="Genomic_DNA"/>
</dbReference>
<evidence type="ECO:0000256" key="2">
    <source>
        <dbReference type="ARBA" id="ARBA00001997"/>
    </source>
</evidence>
<proteinExistence type="inferred from homology"/>
<dbReference type="RefSeq" id="WP_146504477.1">
    <property type="nucleotide sequence ID" value="NZ_SJPG01000001.1"/>
</dbReference>
<dbReference type="OrthoDB" id="9800680at2"/>
<dbReference type="PANTHER" id="PTHR21047">
    <property type="entry name" value="DTDP-6-DEOXY-D-GLUCOSE-3,5 EPIMERASE"/>
    <property type="match status" value="1"/>
</dbReference>
<keyword evidence="9" id="KW-1185">Reference proteome</keyword>
<evidence type="ECO:0000256" key="3">
    <source>
        <dbReference type="ARBA" id="ARBA00012098"/>
    </source>
</evidence>
<dbReference type="GO" id="GO:0000271">
    <property type="term" value="P:polysaccharide biosynthetic process"/>
    <property type="evidence" value="ECO:0007669"/>
    <property type="project" value="TreeGrafter"/>
</dbReference>
<dbReference type="SUPFAM" id="SSF51182">
    <property type="entry name" value="RmlC-like cupins"/>
    <property type="match status" value="1"/>
</dbReference>
<comment type="pathway">
    <text evidence="7">Carbohydrate biosynthesis; dTDP-L-rhamnose biosynthesis.</text>
</comment>
<dbReference type="InterPro" id="IPR014710">
    <property type="entry name" value="RmlC-like_jellyroll"/>
</dbReference>
<feature type="site" description="Participates in a stacking interaction with the thymidine ring of dTDP-4-oxo-6-deoxyglucose" evidence="6">
    <location>
        <position position="136"/>
    </location>
</feature>
<dbReference type="GO" id="GO:0008830">
    <property type="term" value="F:dTDP-4-dehydrorhamnose 3,5-epimerase activity"/>
    <property type="evidence" value="ECO:0007669"/>
    <property type="project" value="UniProtKB-UniRule"/>
</dbReference>
<comment type="similarity">
    <text evidence="7">Belongs to the dTDP-4-dehydrorhamnose 3,5-epimerase family.</text>
</comment>
<evidence type="ECO:0000256" key="7">
    <source>
        <dbReference type="RuleBase" id="RU364069"/>
    </source>
</evidence>
<comment type="caution">
    <text evidence="8">The sequence shown here is derived from an EMBL/GenBank/DDBJ whole genome shotgun (WGS) entry which is preliminary data.</text>
</comment>
<evidence type="ECO:0000256" key="6">
    <source>
        <dbReference type="PIRSR" id="PIRSR600888-3"/>
    </source>
</evidence>
<dbReference type="EC" id="5.1.3.13" evidence="3 7"/>
<sequence>MKILPTSIADCSIVELDVFGDSRGFFMEMYRQSRYTEFGIDANFVQDNYSRSRLGTLRGLHYQLKNPQGKLVQVLQGEVYDVAVDLREDSPTFRQWTGVRLNAQTPQQLYVPPGCAHGFYVLSDSVDFLYKCTADYDAADEHVLMWNDPQIGIEWPMTGDPILSEKDKKGLPFTECATYPAV</sequence>
<comment type="function">
    <text evidence="2 7">Catalyzes the epimerization of the C3' and C5'positions of dTDP-6-deoxy-D-xylo-4-hexulose, forming dTDP-6-deoxy-L-lyxo-4-hexulose.</text>
</comment>
<protein>
    <recommendedName>
        <fullName evidence="4 7">dTDP-4-dehydrorhamnose 3,5-epimerase</fullName>
        <ecNumber evidence="3 7">5.1.3.13</ecNumber>
    </recommendedName>
    <alternativeName>
        <fullName evidence="7">Thymidine diphospho-4-keto-rhamnose 3,5-epimerase</fullName>
    </alternativeName>
</protein>
<gene>
    <name evidence="8" type="primary">rmlC</name>
    <name evidence="8" type="ORF">Pan54_33890</name>
</gene>
<dbReference type="AlphaFoldDB" id="A0A5C5XKI1"/>
<feature type="active site" description="Proton acceptor" evidence="5">
    <location>
        <position position="61"/>
    </location>
</feature>
<dbReference type="GO" id="GO:0005829">
    <property type="term" value="C:cytosol"/>
    <property type="evidence" value="ECO:0007669"/>
    <property type="project" value="TreeGrafter"/>
</dbReference>
<dbReference type="Proteomes" id="UP000316095">
    <property type="component" value="Unassembled WGS sequence"/>
</dbReference>
<dbReference type="InterPro" id="IPR011051">
    <property type="entry name" value="RmlC_Cupin_sf"/>
</dbReference>
<dbReference type="InterPro" id="IPR000888">
    <property type="entry name" value="RmlC-like"/>
</dbReference>
<feature type="active site" description="Proton donor" evidence="5">
    <location>
        <position position="130"/>
    </location>
</feature>
<evidence type="ECO:0000256" key="1">
    <source>
        <dbReference type="ARBA" id="ARBA00001298"/>
    </source>
</evidence>
<evidence type="ECO:0000313" key="9">
    <source>
        <dbReference type="Proteomes" id="UP000316095"/>
    </source>
</evidence>